<organism evidence="1 2">
    <name type="scientific">Dactylosporangium sucinum</name>
    <dbReference type="NCBI Taxonomy" id="1424081"/>
    <lineage>
        <taxon>Bacteria</taxon>
        <taxon>Bacillati</taxon>
        <taxon>Actinomycetota</taxon>
        <taxon>Actinomycetes</taxon>
        <taxon>Micromonosporales</taxon>
        <taxon>Micromonosporaceae</taxon>
        <taxon>Dactylosporangium</taxon>
    </lineage>
</organism>
<dbReference type="AlphaFoldDB" id="A0A917X0H2"/>
<dbReference type="InterPro" id="IPR010451">
    <property type="entry name" value="Acetoacetate_decarboxylase"/>
</dbReference>
<name>A0A917X0H2_9ACTN</name>
<proteinExistence type="predicted"/>
<dbReference type="Pfam" id="PF06314">
    <property type="entry name" value="ADC"/>
    <property type="match status" value="1"/>
</dbReference>
<comment type="caution">
    <text evidence="1">The sequence shown here is derived from an EMBL/GenBank/DDBJ whole genome shotgun (WGS) entry which is preliminary data.</text>
</comment>
<protein>
    <submittedName>
        <fullName evidence="1">Acetoacetate decarboxylase</fullName>
    </submittedName>
</protein>
<dbReference type="RefSeq" id="WP_190253761.1">
    <property type="nucleotide sequence ID" value="NZ_BMPI01000036.1"/>
</dbReference>
<evidence type="ECO:0000313" key="1">
    <source>
        <dbReference type="EMBL" id="GGM54018.1"/>
    </source>
</evidence>
<reference evidence="1" key="1">
    <citation type="journal article" date="2014" name="Int. J. Syst. Evol. Microbiol.">
        <title>Complete genome sequence of Corynebacterium casei LMG S-19264T (=DSM 44701T), isolated from a smear-ripened cheese.</title>
        <authorList>
            <consortium name="US DOE Joint Genome Institute (JGI-PGF)"/>
            <person name="Walter F."/>
            <person name="Albersmeier A."/>
            <person name="Kalinowski J."/>
            <person name="Ruckert C."/>
        </authorList>
    </citation>
    <scope>NUCLEOTIDE SEQUENCE</scope>
    <source>
        <strain evidence="1">JCM 19831</strain>
    </source>
</reference>
<evidence type="ECO:0000313" key="2">
    <source>
        <dbReference type="Proteomes" id="UP000642070"/>
    </source>
</evidence>
<dbReference type="InterPro" id="IPR023375">
    <property type="entry name" value="ADC_dom_sf"/>
</dbReference>
<keyword evidence="2" id="KW-1185">Reference proteome</keyword>
<accession>A0A917X0H2</accession>
<dbReference type="EMBL" id="BMPI01000036">
    <property type="protein sequence ID" value="GGM54018.1"/>
    <property type="molecule type" value="Genomic_DNA"/>
</dbReference>
<gene>
    <name evidence="1" type="ORF">GCM10007977_064500</name>
</gene>
<sequence length="228" mass="24234">MVTAVLTGWGQIMSYPPEPWSLRGDMYVSVWLVPAAVVPQLPAGLDGPVRVVRLGSRAVVGAAWVDYQPGGDLSYRELLAATLTRSGARPRVTISHIWVDSVDSRDGGRELWGIPKDLADLTVTTAAATAETRSGPIASAAIHNGPHLPFRLPVAFRVAQALAGAPKVTPVRSTARYGTTRVVWDVAADGPLGFLSGRRPLVSMAATDFRMRFGDPARRPAAETTAAT</sequence>
<reference evidence="1" key="2">
    <citation type="submission" date="2020-09" db="EMBL/GenBank/DDBJ databases">
        <authorList>
            <person name="Sun Q."/>
            <person name="Ohkuma M."/>
        </authorList>
    </citation>
    <scope>NUCLEOTIDE SEQUENCE</scope>
    <source>
        <strain evidence="1">JCM 19831</strain>
    </source>
</reference>
<dbReference type="Gene3D" id="2.40.400.10">
    <property type="entry name" value="Acetoacetate decarboxylase-like"/>
    <property type="match status" value="1"/>
</dbReference>
<dbReference type="SUPFAM" id="SSF160104">
    <property type="entry name" value="Acetoacetate decarboxylase-like"/>
    <property type="match status" value="1"/>
</dbReference>
<dbReference type="Proteomes" id="UP000642070">
    <property type="component" value="Unassembled WGS sequence"/>
</dbReference>
<dbReference type="GO" id="GO:0016829">
    <property type="term" value="F:lyase activity"/>
    <property type="evidence" value="ECO:0007669"/>
    <property type="project" value="InterPro"/>
</dbReference>